<organism evidence="17">
    <name type="scientific">Wolbachia endosymbiont of Armadillidium arcangelii</name>
    <dbReference type="NCBI Taxonomy" id="3158571"/>
    <lineage>
        <taxon>Bacteria</taxon>
        <taxon>Pseudomonadati</taxon>
        <taxon>Pseudomonadota</taxon>
        <taxon>Alphaproteobacteria</taxon>
        <taxon>Rickettsiales</taxon>
        <taxon>Anaplasmataceae</taxon>
        <taxon>Wolbachieae</taxon>
        <taxon>Wolbachia</taxon>
    </lineage>
</organism>
<comment type="subcellular location">
    <subcellularLocation>
        <location evidence="3">Membrane</location>
        <topology evidence="3">Multi-pass membrane protein</topology>
    </subcellularLocation>
</comment>
<keyword evidence="7" id="KW-0813">Transport</keyword>
<proteinExistence type="predicted"/>
<feature type="transmembrane region" description="Helical" evidence="16">
    <location>
        <begin position="58"/>
        <end position="79"/>
    </location>
</feature>
<gene>
    <name evidence="17" type="primary">sdhD</name>
    <name evidence="17" type="ORF">ABLO99_02095</name>
</gene>
<name>A0AAU7Q4Z5_9RICK</name>
<dbReference type="GO" id="GO:0020037">
    <property type="term" value="F:heme binding"/>
    <property type="evidence" value="ECO:0007669"/>
    <property type="project" value="InterPro"/>
</dbReference>
<keyword evidence="8" id="KW-0816">Tricarboxylic acid cycle</keyword>
<evidence type="ECO:0000256" key="11">
    <source>
        <dbReference type="ARBA" id="ARBA00022723"/>
    </source>
</evidence>
<dbReference type="Gene3D" id="1.20.1300.10">
    <property type="entry name" value="Fumarate reductase/succinate dehydrogenase, transmembrane subunit"/>
    <property type="match status" value="1"/>
</dbReference>
<evidence type="ECO:0000256" key="2">
    <source>
        <dbReference type="ARBA" id="ARBA00004050"/>
    </source>
</evidence>
<dbReference type="GO" id="GO:0016020">
    <property type="term" value="C:membrane"/>
    <property type="evidence" value="ECO:0007669"/>
    <property type="project" value="UniProtKB-SubCell"/>
</dbReference>
<evidence type="ECO:0000256" key="14">
    <source>
        <dbReference type="ARBA" id="ARBA00023004"/>
    </source>
</evidence>
<keyword evidence="9" id="KW-0349">Heme</keyword>
<accession>A0AAU7Q4Z5</accession>
<evidence type="ECO:0000256" key="12">
    <source>
        <dbReference type="ARBA" id="ARBA00022982"/>
    </source>
</evidence>
<keyword evidence="12" id="KW-0249">Electron transport</keyword>
<evidence type="ECO:0000256" key="6">
    <source>
        <dbReference type="ARBA" id="ARBA00019425"/>
    </source>
</evidence>
<sequence>MSQSGNSVHHWWIQRVSAVILLFLFPWFIYSLSCTFYIDSSLSFSEKLFQAVNHPLELLFFVILVFCVFWHAVLGMQVVCEDYIYNIPLRIFTVMCIKCLSSITYITLAFTIFFFYRHIFL</sequence>
<comment type="function">
    <text evidence="2">Membrane-anchoring subunit of succinate dehydrogenase (SDH).</text>
</comment>
<evidence type="ECO:0000256" key="10">
    <source>
        <dbReference type="ARBA" id="ARBA00022692"/>
    </source>
</evidence>
<dbReference type="EMBL" id="CP157942">
    <property type="protein sequence ID" value="XBS67476.1"/>
    <property type="molecule type" value="Genomic_DNA"/>
</dbReference>
<dbReference type="GO" id="GO:0046872">
    <property type="term" value="F:metal ion binding"/>
    <property type="evidence" value="ECO:0007669"/>
    <property type="project" value="UniProtKB-KW"/>
</dbReference>
<keyword evidence="14" id="KW-0408">Iron</keyword>
<evidence type="ECO:0000256" key="7">
    <source>
        <dbReference type="ARBA" id="ARBA00022448"/>
    </source>
</evidence>
<evidence type="ECO:0000256" key="16">
    <source>
        <dbReference type="SAM" id="Phobius"/>
    </source>
</evidence>
<keyword evidence="13 16" id="KW-1133">Transmembrane helix</keyword>
<feature type="transmembrane region" description="Helical" evidence="16">
    <location>
        <begin position="12"/>
        <end position="38"/>
    </location>
</feature>
<evidence type="ECO:0000256" key="1">
    <source>
        <dbReference type="ARBA" id="ARBA00001971"/>
    </source>
</evidence>
<comment type="cofactor">
    <cofactor evidence="1">
        <name>heme</name>
        <dbReference type="ChEBI" id="CHEBI:30413"/>
    </cofactor>
</comment>
<evidence type="ECO:0000256" key="15">
    <source>
        <dbReference type="ARBA" id="ARBA00023136"/>
    </source>
</evidence>
<dbReference type="GO" id="GO:0006099">
    <property type="term" value="P:tricarboxylic acid cycle"/>
    <property type="evidence" value="ECO:0007669"/>
    <property type="project" value="UniProtKB-KW"/>
</dbReference>
<dbReference type="CDD" id="cd03495">
    <property type="entry name" value="SQR_TypeC_SdhD_like"/>
    <property type="match status" value="1"/>
</dbReference>
<dbReference type="NCBIfam" id="TIGR02968">
    <property type="entry name" value="succ_dehyd_anc"/>
    <property type="match status" value="1"/>
</dbReference>
<keyword evidence="11" id="KW-0479">Metal-binding</keyword>
<protein>
    <recommendedName>
        <fullName evidence="6">Succinate dehydrogenase hydrophobic membrane anchor subunit</fullName>
    </recommendedName>
</protein>
<dbReference type="SUPFAM" id="SSF81343">
    <property type="entry name" value="Fumarate reductase respiratory complex transmembrane subunits"/>
    <property type="match status" value="1"/>
</dbReference>
<dbReference type="AlphaFoldDB" id="A0AAU7Q4Z5"/>
<dbReference type="Pfam" id="PF01127">
    <property type="entry name" value="Sdh_cyt"/>
    <property type="match status" value="1"/>
</dbReference>
<comment type="subunit">
    <text evidence="5">Part of an enzyme complex containing four subunits: a flavoprotein, an iron-sulfur protein, plus two membrane-anchoring proteins, SdhC and SdhD.</text>
</comment>
<evidence type="ECO:0000313" key="17">
    <source>
        <dbReference type="EMBL" id="XBS67476.1"/>
    </source>
</evidence>
<evidence type="ECO:0000256" key="5">
    <source>
        <dbReference type="ARBA" id="ARBA00011558"/>
    </source>
</evidence>
<keyword evidence="15 16" id="KW-0472">Membrane</keyword>
<evidence type="ECO:0000256" key="8">
    <source>
        <dbReference type="ARBA" id="ARBA00022532"/>
    </source>
</evidence>
<evidence type="ECO:0000256" key="13">
    <source>
        <dbReference type="ARBA" id="ARBA00022989"/>
    </source>
</evidence>
<feature type="transmembrane region" description="Helical" evidence="16">
    <location>
        <begin position="91"/>
        <end position="116"/>
    </location>
</feature>
<evidence type="ECO:0000256" key="9">
    <source>
        <dbReference type="ARBA" id="ARBA00022617"/>
    </source>
</evidence>
<dbReference type="InterPro" id="IPR034804">
    <property type="entry name" value="SQR/QFR_C/D"/>
</dbReference>
<reference evidence="17" key="1">
    <citation type="submission" date="2024-06" db="EMBL/GenBank/DDBJ databases">
        <authorList>
            <person name="Dussert Y."/>
            <person name="Peccoud J."/>
            <person name="Pigeault R."/>
        </authorList>
    </citation>
    <scope>NUCLEOTIDE SEQUENCE</scope>
    <source>
        <strain evidence="17">WArc</strain>
    </source>
</reference>
<dbReference type="RefSeq" id="WP_153295603.1">
    <property type="nucleotide sequence ID" value="NZ_CP157942.1"/>
</dbReference>
<evidence type="ECO:0000256" key="4">
    <source>
        <dbReference type="ARBA" id="ARBA00005163"/>
    </source>
</evidence>
<keyword evidence="10 16" id="KW-0812">Transmembrane</keyword>
<evidence type="ECO:0000256" key="3">
    <source>
        <dbReference type="ARBA" id="ARBA00004141"/>
    </source>
</evidence>
<dbReference type="InterPro" id="IPR014312">
    <property type="entry name" value="Succ_DH_anchor"/>
</dbReference>
<comment type="pathway">
    <text evidence="4">Carbohydrate metabolism; tricarboxylic acid cycle.</text>
</comment>
<dbReference type="InterPro" id="IPR000701">
    <property type="entry name" value="SuccDH_FuR_B_TM-su"/>
</dbReference>